<dbReference type="InterPro" id="IPR037667">
    <property type="entry name" value="FMC1_homologue"/>
</dbReference>
<name>A0A1V9XK05_9ACAR</name>
<evidence type="ECO:0000256" key="2">
    <source>
        <dbReference type="ARBA" id="ARBA00013846"/>
    </source>
</evidence>
<dbReference type="PANTHER" id="PTHR31716">
    <property type="entry name" value="PROTEIN FMC1 HOMOLOG"/>
    <property type="match status" value="1"/>
</dbReference>
<dbReference type="STRING" id="418985.A0A1V9XK05"/>
<dbReference type="PANTHER" id="PTHR31716:SF1">
    <property type="entry name" value="PROTEIN FMC1 HOMOLOG"/>
    <property type="match status" value="1"/>
</dbReference>
<evidence type="ECO:0000313" key="3">
    <source>
        <dbReference type="EMBL" id="OQR73733.1"/>
    </source>
</evidence>
<keyword evidence="4" id="KW-1185">Reference proteome</keyword>
<evidence type="ECO:0000313" key="4">
    <source>
        <dbReference type="Proteomes" id="UP000192247"/>
    </source>
</evidence>
<reference evidence="3 4" key="1">
    <citation type="journal article" date="2017" name="Gigascience">
        <title>Draft genome of the honey bee ectoparasitic mite, Tropilaelaps mercedesae, is shaped by the parasitic life history.</title>
        <authorList>
            <person name="Dong X."/>
            <person name="Armstrong S.D."/>
            <person name="Xia D."/>
            <person name="Makepeace B.L."/>
            <person name="Darby A.C."/>
            <person name="Kadowaki T."/>
        </authorList>
    </citation>
    <scope>NUCLEOTIDE SEQUENCE [LARGE SCALE GENOMIC DNA]</scope>
    <source>
        <strain evidence="3">Wuxi-XJTLU</strain>
    </source>
</reference>
<comment type="caution">
    <text evidence="3">The sequence shown here is derived from an EMBL/GenBank/DDBJ whole genome shotgun (WGS) entry which is preliminary data.</text>
</comment>
<proteinExistence type="inferred from homology"/>
<dbReference type="FunCoup" id="A0A1V9XK05">
    <property type="interactions" value="480"/>
</dbReference>
<comment type="similarity">
    <text evidence="1">Belongs to the FMC1 family.</text>
</comment>
<accession>A0A1V9XK05</accession>
<dbReference type="EMBL" id="MNPL01009422">
    <property type="protein sequence ID" value="OQR73733.1"/>
    <property type="molecule type" value="Genomic_DNA"/>
</dbReference>
<dbReference type="Proteomes" id="UP000192247">
    <property type="component" value="Unassembled WGS sequence"/>
</dbReference>
<dbReference type="GO" id="GO:0005739">
    <property type="term" value="C:mitochondrion"/>
    <property type="evidence" value="ECO:0007669"/>
    <property type="project" value="TreeGrafter"/>
</dbReference>
<evidence type="ECO:0000256" key="1">
    <source>
        <dbReference type="ARBA" id="ARBA00009058"/>
    </source>
</evidence>
<dbReference type="InParanoid" id="A0A1V9XK05"/>
<dbReference type="OrthoDB" id="551431at2759"/>
<protein>
    <recommendedName>
        <fullName evidence="2">Protein FMC1 homolog</fullName>
    </recommendedName>
</protein>
<organism evidence="3 4">
    <name type="scientific">Tropilaelaps mercedesae</name>
    <dbReference type="NCBI Taxonomy" id="418985"/>
    <lineage>
        <taxon>Eukaryota</taxon>
        <taxon>Metazoa</taxon>
        <taxon>Ecdysozoa</taxon>
        <taxon>Arthropoda</taxon>
        <taxon>Chelicerata</taxon>
        <taxon>Arachnida</taxon>
        <taxon>Acari</taxon>
        <taxon>Parasitiformes</taxon>
        <taxon>Mesostigmata</taxon>
        <taxon>Gamasina</taxon>
        <taxon>Dermanyssoidea</taxon>
        <taxon>Laelapidae</taxon>
        <taxon>Tropilaelaps</taxon>
    </lineage>
</organism>
<gene>
    <name evidence="3" type="ORF">BIW11_09557</name>
</gene>
<sequence length="106" mass="12028">MASSATAVRSLRSFYAELRRHLPPKAKLTENSAVRFTLATARKHRETDERLCLQREELVNRLNAFTAYLESSRRVAEITKQYHARGEKTVEEAASLVGLGLPKTKQ</sequence>
<dbReference type="AlphaFoldDB" id="A0A1V9XK05"/>